<dbReference type="InterPro" id="IPR011256">
    <property type="entry name" value="Reg_factor_effector_dom_sf"/>
</dbReference>
<dbReference type="EMBL" id="CP035758">
    <property type="protein sequence ID" value="QBD76201.1"/>
    <property type="molecule type" value="Genomic_DNA"/>
</dbReference>
<dbReference type="PROSITE" id="PS50937">
    <property type="entry name" value="HTH_MERR_2"/>
    <property type="match status" value="1"/>
</dbReference>
<dbReference type="SMART" id="SM00871">
    <property type="entry name" value="AraC_E_bind"/>
    <property type="match status" value="1"/>
</dbReference>
<gene>
    <name evidence="4" type="ORF">EPA93_09330</name>
</gene>
<reference evidence="4 5" key="1">
    <citation type="submission" date="2019-01" db="EMBL/GenBank/DDBJ databases">
        <title>Ktedonosporobacter rubrisoli SCAWS-G2.</title>
        <authorList>
            <person name="Huang Y."/>
            <person name="Yan B."/>
        </authorList>
    </citation>
    <scope>NUCLEOTIDE SEQUENCE [LARGE SCALE GENOMIC DNA]</scope>
    <source>
        <strain evidence="4 5">SCAWS-G2</strain>
    </source>
</reference>
<dbReference type="Proteomes" id="UP000290365">
    <property type="component" value="Chromosome"/>
</dbReference>
<dbReference type="KEGG" id="kbs:EPA93_09330"/>
<name>A0A4V0YYH1_KTERU</name>
<dbReference type="GO" id="GO:0003677">
    <property type="term" value="F:DNA binding"/>
    <property type="evidence" value="ECO:0007669"/>
    <property type="project" value="UniProtKB-KW"/>
</dbReference>
<feature type="coiled-coil region" evidence="2">
    <location>
        <begin position="86"/>
        <end position="113"/>
    </location>
</feature>
<dbReference type="InterPro" id="IPR047057">
    <property type="entry name" value="MerR_fam"/>
</dbReference>
<dbReference type="SMART" id="SM00422">
    <property type="entry name" value="HTH_MERR"/>
    <property type="match status" value="1"/>
</dbReference>
<dbReference type="InterPro" id="IPR000551">
    <property type="entry name" value="MerR-type_HTH_dom"/>
</dbReference>
<evidence type="ECO:0000256" key="1">
    <source>
        <dbReference type="ARBA" id="ARBA00023125"/>
    </source>
</evidence>
<accession>A0A4V0YYH1</accession>
<dbReference type="SUPFAM" id="SSF46955">
    <property type="entry name" value="Putative DNA-binding domain"/>
    <property type="match status" value="1"/>
</dbReference>
<dbReference type="PANTHER" id="PTHR30204">
    <property type="entry name" value="REDOX-CYCLING DRUG-SENSING TRANSCRIPTIONAL ACTIVATOR SOXR"/>
    <property type="match status" value="1"/>
</dbReference>
<feature type="domain" description="HTH merR-type" evidence="3">
    <location>
        <begin position="1"/>
        <end position="71"/>
    </location>
</feature>
<dbReference type="InterPro" id="IPR010499">
    <property type="entry name" value="AraC_E-bd"/>
</dbReference>
<protein>
    <submittedName>
        <fullName evidence="4">MerR family transcriptional regulator</fullName>
    </submittedName>
</protein>
<keyword evidence="2" id="KW-0175">Coiled coil</keyword>
<organism evidence="4 5">
    <name type="scientific">Ktedonosporobacter rubrisoli</name>
    <dbReference type="NCBI Taxonomy" id="2509675"/>
    <lineage>
        <taxon>Bacteria</taxon>
        <taxon>Bacillati</taxon>
        <taxon>Chloroflexota</taxon>
        <taxon>Ktedonobacteria</taxon>
        <taxon>Ktedonobacterales</taxon>
        <taxon>Ktedonosporobacteraceae</taxon>
        <taxon>Ktedonosporobacter</taxon>
    </lineage>
</organism>
<dbReference type="Gene3D" id="3.20.80.10">
    <property type="entry name" value="Regulatory factor, effector binding domain"/>
    <property type="match status" value="1"/>
</dbReference>
<evidence type="ECO:0000313" key="4">
    <source>
        <dbReference type="EMBL" id="QBD76201.1"/>
    </source>
</evidence>
<keyword evidence="5" id="KW-1185">Reference proteome</keyword>
<evidence type="ECO:0000256" key="2">
    <source>
        <dbReference type="SAM" id="Coils"/>
    </source>
</evidence>
<dbReference type="OrthoDB" id="9773308at2"/>
<dbReference type="GO" id="GO:0003700">
    <property type="term" value="F:DNA-binding transcription factor activity"/>
    <property type="evidence" value="ECO:0007669"/>
    <property type="project" value="InterPro"/>
</dbReference>
<keyword evidence="1" id="KW-0238">DNA-binding</keyword>
<dbReference type="CDD" id="cd01107">
    <property type="entry name" value="HTH_BmrR"/>
    <property type="match status" value="1"/>
</dbReference>
<evidence type="ECO:0000313" key="5">
    <source>
        <dbReference type="Proteomes" id="UP000290365"/>
    </source>
</evidence>
<dbReference type="Pfam" id="PF13411">
    <property type="entry name" value="MerR_1"/>
    <property type="match status" value="1"/>
</dbReference>
<dbReference type="Gene3D" id="1.10.1660.10">
    <property type="match status" value="1"/>
</dbReference>
<evidence type="ECO:0000259" key="3">
    <source>
        <dbReference type="PROSITE" id="PS50937"/>
    </source>
</evidence>
<proteinExistence type="predicted"/>
<sequence length="281" mass="32049">MFKIGDFAKSGKVSVKLLRRYDQIGLLPPAYTDKHTGYRYYTAEQLIRLRRIQAFRELGFTLEQITDLLKADISPTQTRDLFRQKQAEIQQLVETQQARLSRLEARLQQIEREGTLSPYEVMLKHIAPYAIASIREVIAPAQLSDIFGELDEYLSYYGIELSQPHSVLWHGTRSQQGRMDIEVSCVLTRPLPDSQRIAVRTLPEVPIMACVMHMCRPGNPCDACSAIDDWSEEHGFCFAESSIAREVYLPQEGGDNPFALTEMQIPVMRRSTTDALLMLHG</sequence>
<dbReference type="AlphaFoldDB" id="A0A4V0YYH1"/>
<dbReference type="PANTHER" id="PTHR30204:SF97">
    <property type="entry name" value="MERR FAMILY REGULATORY PROTEIN"/>
    <property type="match status" value="1"/>
</dbReference>
<dbReference type="RefSeq" id="WP_129886796.1">
    <property type="nucleotide sequence ID" value="NZ_CP035758.1"/>
</dbReference>
<dbReference type="InterPro" id="IPR009061">
    <property type="entry name" value="DNA-bd_dom_put_sf"/>
</dbReference>